<proteinExistence type="predicted"/>
<evidence type="ECO:0000313" key="3">
    <source>
        <dbReference type="Proteomes" id="UP000614272"/>
    </source>
</evidence>
<reference evidence="3" key="1">
    <citation type="journal article" date="2019" name="Int. J. Syst. Evol. Microbiol.">
        <title>The Global Catalogue of Microorganisms (GCM) 10K type strain sequencing project: providing services to taxonomists for standard genome sequencing and annotation.</title>
        <authorList>
            <consortium name="The Broad Institute Genomics Platform"/>
            <consortium name="The Broad Institute Genome Sequencing Center for Infectious Disease"/>
            <person name="Wu L."/>
            <person name="Ma J."/>
        </authorList>
    </citation>
    <scope>NUCLEOTIDE SEQUENCE [LARGE SCALE GENOMIC DNA]</scope>
    <source>
        <strain evidence="3">CGMCC 1.12923</strain>
    </source>
</reference>
<comment type="caution">
    <text evidence="2">The sequence shown here is derived from an EMBL/GenBank/DDBJ whole genome shotgun (WGS) entry which is preliminary data.</text>
</comment>
<name>A0ABQ1RGC0_9ALTE</name>
<evidence type="ECO:0000256" key="1">
    <source>
        <dbReference type="SAM" id="Phobius"/>
    </source>
</evidence>
<gene>
    <name evidence="2" type="ORF">GCM10011357_25660</name>
</gene>
<organism evidence="2 3">
    <name type="scientific">Lacimicrobium alkaliphilum</name>
    <dbReference type="NCBI Taxonomy" id="1526571"/>
    <lineage>
        <taxon>Bacteria</taxon>
        <taxon>Pseudomonadati</taxon>
        <taxon>Pseudomonadota</taxon>
        <taxon>Gammaproteobacteria</taxon>
        <taxon>Alteromonadales</taxon>
        <taxon>Alteromonadaceae</taxon>
        <taxon>Lacimicrobium</taxon>
    </lineage>
</organism>
<keyword evidence="1" id="KW-0812">Transmembrane</keyword>
<evidence type="ECO:0000313" key="2">
    <source>
        <dbReference type="EMBL" id="GGD69477.1"/>
    </source>
</evidence>
<keyword evidence="1" id="KW-1133">Transmembrane helix</keyword>
<feature type="transmembrane region" description="Helical" evidence="1">
    <location>
        <begin position="47"/>
        <end position="70"/>
    </location>
</feature>
<accession>A0ABQ1RGC0</accession>
<protein>
    <submittedName>
        <fullName evidence="2">Uncharacterized protein</fullName>
    </submittedName>
</protein>
<keyword evidence="3" id="KW-1185">Reference proteome</keyword>
<dbReference type="RefSeq" id="WP_099035226.1">
    <property type="nucleotide sequence ID" value="NZ_BMGJ01000010.1"/>
</dbReference>
<dbReference type="Proteomes" id="UP000614272">
    <property type="component" value="Unassembled WGS sequence"/>
</dbReference>
<dbReference type="EMBL" id="BMGJ01000010">
    <property type="protein sequence ID" value="GGD69477.1"/>
    <property type="molecule type" value="Genomic_DNA"/>
</dbReference>
<sequence>MFRLKSFRQLNKKRTLTVIWSLVLLCWLGMAAALLLSADRNITLTVVAVVAVITEVAFWFTALILGVAMVDARKAVVSKVTGFFRSTRSASDL</sequence>
<keyword evidence="1" id="KW-0472">Membrane</keyword>